<comment type="caution">
    <text evidence="1">The sequence shown here is derived from an EMBL/GenBank/DDBJ whole genome shotgun (WGS) entry which is preliminary data.</text>
</comment>
<dbReference type="Proteomes" id="UP000446768">
    <property type="component" value="Unassembled WGS sequence"/>
</dbReference>
<keyword evidence="2" id="KW-1185">Reference proteome</keyword>
<dbReference type="Pfam" id="PF09909">
    <property type="entry name" value="DUF2138"/>
    <property type="match status" value="1"/>
</dbReference>
<name>A0A7X2IW00_9BURK</name>
<reference evidence="1 2" key="1">
    <citation type="submission" date="2019-11" db="EMBL/GenBank/DDBJ databases">
        <title>Novel species isolated from a subtropical stream in China.</title>
        <authorList>
            <person name="Lu H."/>
        </authorList>
    </citation>
    <scope>NUCLEOTIDE SEQUENCE [LARGE SCALE GENOMIC DNA]</scope>
    <source>
        <strain evidence="1 2">FT92W</strain>
    </source>
</reference>
<gene>
    <name evidence="1" type="ORF">GJ700_34365</name>
</gene>
<evidence type="ECO:0000313" key="2">
    <source>
        <dbReference type="Proteomes" id="UP000446768"/>
    </source>
</evidence>
<evidence type="ECO:0000313" key="1">
    <source>
        <dbReference type="EMBL" id="MRV76807.1"/>
    </source>
</evidence>
<dbReference type="AlphaFoldDB" id="A0A7X2IW00"/>
<organism evidence="1 2">
    <name type="scientific">Pseudoduganella rivuli</name>
    <dbReference type="NCBI Taxonomy" id="2666085"/>
    <lineage>
        <taxon>Bacteria</taxon>
        <taxon>Pseudomonadati</taxon>
        <taxon>Pseudomonadota</taxon>
        <taxon>Betaproteobacteria</taxon>
        <taxon>Burkholderiales</taxon>
        <taxon>Oxalobacteraceae</taxon>
        <taxon>Telluria group</taxon>
        <taxon>Pseudoduganella</taxon>
    </lineage>
</organism>
<dbReference type="InterPro" id="IPR018671">
    <property type="entry name" value="DUF2138"/>
</dbReference>
<accession>A0A7X2IW00</accession>
<dbReference type="EMBL" id="WKJJ01000046">
    <property type="protein sequence ID" value="MRV76807.1"/>
    <property type="molecule type" value="Genomic_DNA"/>
</dbReference>
<dbReference type="NCBIfam" id="NF008500">
    <property type="entry name" value="PRK11410.1"/>
    <property type="match status" value="1"/>
</dbReference>
<proteinExistence type="predicted"/>
<dbReference type="RefSeq" id="WP_154382673.1">
    <property type="nucleotide sequence ID" value="NZ_WKJJ01000046.1"/>
</dbReference>
<protein>
    <submittedName>
        <fullName evidence="1">DUF2138 family protein</fullName>
    </submittedName>
</protein>
<sequence length="532" mass="57123">MKKKTLVKVLGAVAVGAAALVGYRTLGWDLMSPVNSLNLDLAKPDALIVTGSLSALPRDLLTIPLARDVLREDFLFYYEQSEDRLGLKGSLRRIAYEHELGWGDQLIRMVLDQPAEVALWRDGDGSLKHFAIAVSRSQLSRLLEEAGKVALKDTQLKIAGGLRVDGDTVQVYALSYAYGRTMLIAAHGERMVILSHPGMLYGGKDGKRADSTAADVVSGLLASSADKQRPFHEQFHFDKKPAEGHSIAVKADFLSFGYQPFFGALQALRFDFSKGAWRSQVLIDGGKLAKGGYDSAALWPALPHNPGGCFTVPADWKAMQPVLKRVGGKASVSVQPLAEQLAGPVAACWYGHSRLHTPVFIASRAANDDGKGSEALLGSLFDVAVGGGGQVEKTQAKGGAVRWQRTVSTKLGDTSPTLAVAGNTVVFSADARLVDQVLAVKRKQAPAAADRMPDPGHTVGLIAPASLAQLIQKEAFATLPANQEPVLRTAADEHLVPRLEALKKYPPYRMVLKNLPASGTAWQALEWQAITQ</sequence>